<feature type="coiled-coil region" evidence="6">
    <location>
        <begin position="223"/>
        <end position="307"/>
    </location>
</feature>
<sequence>MLSLIGNGSVSAPNQFEIDSLLIEKKNIINIFKLVIKDLIDISLKNNRHVDKQSEHLIYFYDVLENILNHGFKGKKGFGLSLLRNKDLTVLLDLIASKCDSSACLSSIKDFTEIKTSLGRIRAWIRLCLMQKKLAENFQSLLSEKDSLNEIYEKDSIMVSDESNIISGLLVGLNALDISIDLKSEAISLDQPIKVVSYSLYLREKLPDAEDNIESENQSEQRINEIFDQKNFVEELNKKLELKNEQLALKVQTLEKTNSSLSEKISSLKVENIELKNEIESQKAEIIKIQEENKKKIESVYQDLQAERDTFSLSKNGLDQMFIDLQKKFYEEQKIKANLESEYNMIKTIKAEQETALKLLENGVKDSNETVRILREQLEQVKSINLDMVNEAQKNETEYKRQGSLVQDLREQLSKFTNEFEEMRKKLEKTEQNLKKKEEVCKLRLEQIDMFQTKMTELESSLTIEKNWRMELENQLKEQKEELDLSKSKIFALQSTEKDLFESRQDNENLKQKIHELELTLEEIGSKLGTSHLKMQDIKEVTKQIHEFQWESDESVTSCKICTKDFNMARRKHHCRRCGGIFCNECSDNKMLLPSSSKPVRVYSIKMSSPTRKEAFMVRGDKILARNDMFGYYFHARFSKVLDSKYANIKFDDGTKKTIPLKNIIRLQEFYHFLTPGDHVMAKVLNEFDSPCWVPGVIQSLRTNGPHCTHSKNYIILYFNGQEGDNIRSELIKISRHKYGYIVDYIRSLLRDKTTSATLKAYHEEKIPVEPPQRPLTPPDMDKIKRDIVIQIKDHFNSLKIDDKYDKMFNELSSLKKNQKSLKYEMDGKFKLLRNDFEDWKRQEPPVIMPNPNTFVYVKEKKKKNKIQHVEIESLPNDIETIRKSYEIIPKSPSSLELTFEQKILKLRSELPEIRAGEEVLARWPDDGWYYRSIVREYLGNHRYLVEDSLRDYESFYREDLISGLNEPSYDFEIGDPVVAMHPNFEFSYAPGQIVHISNDMRTYHVRFYDFMDGVVNSHEVFKMPRLKFQVDIDKILELEKRWVGNKVIARNNFNRTYELGKVIGQVNSGRQYVIEWPDGSESIQNANHIFGKYTRNKAIHKNEYVLAPKETVYLPGRITARRGNQYIIRFCDGSVDENVDEKDCFWLSKDYYEDAWQFCRQELDIDYENNNGNKKIIIRENSFYSNSPGRKTPVIDAKDFYTGKPNVIKLKSKY</sequence>
<dbReference type="InterPro" id="IPR002999">
    <property type="entry name" value="Tudor"/>
</dbReference>
<protein>
    <submittedName>
        <fullName evidence="9">Uncharacterized protein</fullName>
    </submittedName>
</protein>
<dbReference type="EMBL" id="CAJNOC010000258">
    <property type="protein sequence ID" value="CAF0734587.1"/>
    <property type="molecule type" value="Genomic_DNA"/>
</dbReference>
<dbReference type="PANTHER" id="PTHR45956:SF6">
    <property type="entry name" value="RUN DOMAIN-CONTAINING PROTEIN"/>
    <property type="match status" value="1"/>
</dbReference>
<dbReference type="AlphaFoldDB" id="A0A813N599"/>
<organism evidence="9 10">
    <name type="scientific">Brachionus calyciflorus</name>
    <dbReference type="NCBI Taxonomy" id="104777"/>
    <lineage>
        <taxon>Eukaryota</taxon>
        <taxon>Metazoa</taxon>
        <taxon>Spiralia</taxon>
        <taxon>Gnathifera</taxon>
        <taxon>Rotifera</taxon>
        <taxon>Eurotatoria</taxon>
        <taxon>Monogononta</taxon>
        <taxon>Pseudotrocha</taxon>
        <taxon>Ploima</taxon>
        <taxon>Brachionidae</taxon>
        <taxon>Brachionus</taxon>
    </lineage>
</organism>
<dbReference type="PROSITE" id="PS50178">
    <property type="entry name" value="ZF_FYVE"/>
    <property type="match status" value="1"/>
</dbReference>
<accession>A0A813N599</accession>
<evidence type="ECO:0000256" key="1">
    <source>
        <dbReference type="ARBA" id="ARBA00022723"/>
    </source>
</evidence>
<keyword evidence="4 6" id="KW-0175">Coiled coil</keyword>
<dbReference type="InterPro" id="IPR011011">
    <property type="entry name" value="Znf_FYVE_PHD"/>
</dbReference>
<dbReference type="Proteomes" id="UP000663879">
    <property type="component" value="Unassembled WGS sequence"/>
</dbReference>
<dbReference type="SMART" id="SM00593">
    <property type="entry name" value="RUN"/>
    <property type="match status" value="1"/>
</dbReference>
<dbReference type="Pfam" id="PF02759">
    <property type="entry name" value="RUN"/>
    <property type="match status" value="1"/>
</dbReference>
<evidence type="ECO:0000259" key="8">
    <source>
        <dbReference type="PROSITE" id="PS50826"/>
    </source>
</evidence>
<dbReference type="InterPro" id="IPR004012">
    <property type="entry name" value="Run_dom"/>
</dbReference>
<feature type="domain" description="RUN" evidence="8">
    <location>
        <begin position="51"/>
        <end position="185"/>
    </location>
</feature>
<evidence type="ECO:0000256" key="2">
    <source>
        <dbReference type="ARBA" id="ARBA00022771"/>
    </source>
</evidence>
<evidence type="ECO:0000313" key="9">
    <source>
        <dbReference type="EMBL" id="CAF0734587.1"/>
    </source>
</evidence>
<keyword evidence="2 5" id="KW-0863">Zinc-finger</keyword>
<evidence type="ECO:0000256" key="4">
    <source>
        <dbReference type="ARBA" id="ARBA00023054"/>
    </source>
</evidence>
<evidence type="ECO:0000313" key="10">
    <source>
        <dbReference type="Proteomes" id="UP000663879"/>
    </source>
</evidence>
<dbReference type="Gene3D" id="2.30.30.140">
    <property type="match status" value="2"/>
</dbReference>
<dbReference type="InterPro" id="IPR013083">
    <property type="entry name" value="Znf_RING/FYVE/PHD"/>
</dbReference>
<feature type="coiled-coil region" evidence="6">
    <location>
        <begin position="357"/>
        <end position="527"/>
    </location>
</feature>
<evidence type="ECO:0000256" key="5">
    <source>
        <dbReference type="PROSITE-ProRule" id="PRU00091"/>
    </source>
</evidence>
<dbReference type="InterPro" id="IPR017455">
    <property type="entry name" value="Znf_FYVE-rel"/>
</dbReference>
<dbReference type="SMART" id="SM00333">
    <property type="entry name" value="TUDOR"/>
    <property type="match status" value="4"/>
</dbReference>
<dbReference type="Pfam" id="PF15057">
    <property type="entry name" value="DUF4537"/>
    <property type="match status" value="3"/>
</dbReference>
<dbReference type="InterPro" id="IPR032770">
    <property type="entry name" value="DUF4537"/>
</dbReference>
<dbReference type="Gene3D" id="1.20.58.900">
    <property type="match status" value="1"/>
</dbReference>
<gene>
    <name evidence="9" type="ORF">OXX778_LOCUS3053</name>
</gene>
<dbReference type="SMART" id="SM00064">
    <property type="entry name" value="FYVE"/>
    <property type="match status" value="1"/>
</dbReference>
<dbReference type="PROSITE" id="PS50826">
    <property type="entry name" value="RUN"/>
    <property type="match status" value="1"/>
</dbReference>
<keyword evidence="10" id="KW-1185">Reference proteome</keyword>
<dbReference type="SUPFAM" id="SSF140741">
    <property type="entry name" value="RUN domain-like"/>
    <property type="match status" value="1"/>
</dbReference>
<dbReference type="InterPro" id="IPR037213">
    <property type="entry name" value="Run_dom_sf"/>
</dbReference>
<evidence type="ECO:0000256" key="3">
    <source>
        <dbReference type="ARBA" id="ARBA00022833"/>
    </source>
</evidence>
<dbReference type="OrthoDB" id="79871at2759"/>
<evidence type="ECO:0000256" key="6">
    <source>
        <dbReference type="SAM" id="Coils"/>
    </source>
</evidence>
<comment type="caution">
    <text evidence="9">The sequence shown here is derived from an EMBL/GenBank/DDBJ whole genome shotgun (WGS) entry which is preliminary data.</text>
</comment>
<dbReference type="InterPro" id="IPR047335">
    <property type="entry name" value="RUFY1-3"/>
</dbReference>
<proteinExistence type="predicted"/>
<dbReference type="CDD" id="cd17681">
    <property type="entry name" value="RUN_RUFY1_like"/>
    <property type="match status" value="1"/>
</dbReference>
<dbReference type="CDD" id="cd04508">
    <property type="entry name" value="Tudor_SF"/>
    <property type="match status" value="1"/>
</dbReference>
<reference evidence="9" key="1">
    <citation type="submission" date="2021-02" db="EMBL/GenBank/DDBJ databases">
        <authorList>
            <person name="Nowell W R."/>
        </authorList>
    </citation>
    <scope>NUCLEOTIDE SEQUENCE</scope>
    <source>
        <strain evidence="9">Ploen Becks lab</strain>
    </source>
</reference>
<dbReference type="CDD" id="cd15721">
    <property type="entry name" value="FYVE_RUFY1_like"/>
    <property type="match status" value="1"/>
</dbReference>
<dbReference type="PANTHER" id="PTHR45956">
    <property type="entry name" value="RUN AND FYVE DOMAIN-CONTAINING PROTEIN 2-LIKE PROTEIN"/>
    <property type="match status" value="1"/>
</dbReference>
<dbReference type="InterPro" id="IPR000306">
    <property type="entry name" value="Znf_FYVE"/>
</dbReference>
<dbReference type="Pfam" id="PF01363">
    <property type="entry name" value="FYVE"/>
    <property type="match status" value="1"/>
</dbReference>
<feature type="domain" description="FYVE-type" evidence="7">
    <location>
        <begin position="553"/>
        <end position="602"/>
    </location>
</feature>
<dbReference type="SUPFAM" id="SSF63748">
    <property type="entry name" value="Tudor/PWWP/MBT"/>
    <property type="match status" value="1"/>
</dbReference>
<keyword evidence="3" id="KW-0862">Zinc</keyword>
<dbReference type="Gene3D" id="3.30.40.10">
    <property type="entry name" value="Zinc/RING finger domain, C3HC4 (zinc finger)"/>
    <property type="match status" value="1"/>
</dbReference>
<dbReference type="SUPFAM" id="SSF57903">
    <property type="entry name" value="FYVE/PHD zinc finger"/>
    <property type="match status" value="1"/>
</dbReference>
<name>A0A813N599_9BILA</name>
<evidence type="ECO:0000259" key="7">
    <source>
        <dbReference type="PROSITE" id="PS50178"/>
    </source>
</evidence>
<dbReference type="GO" id="GO:0008270">
    <property type="term" value="F:zinc ion binding"/>
    <property type="evidence" value="ECO:0007669"/>
    <property type="project" value="UniProtKB-KW"/>
</dbReference>
<keyword evidence="1" id="KW-0479">Metal-binding</keyword>